<sequence length="381" mass="41646">MDSVTSYRLTFTLFITLSLLSPQFKADGTGSVYFLDSQSHKYFRPRSSDSTSEADSLLLPEVGAAVSVLLGFSPPSTLSAASSHMLNEVLMPNPFDRPRAVLMLEVTGAEILADSHSVEDSDDSFITRAFGGRRVVFGHNGADIELPDEDELSVISLNDSDDCTDNEINDFASWLGGSYVTTSLEPLNGELSIPLPSGGHLKLHMSKKADREYVMGLVSLILNIRRAAELHDVLSGRVQNPAELLTGTFDGIKALEEEYKTEGFMQHALELFATSISKIFDSLQTAYKGRIVGVIMFNAAPAPSSGKVLNVITTSRPMARWLEETNSSSSSTAVEEVVLVRRTLAWITGIILLIATLLGTYFLMYMPITRDTLLYSNVKLD</sequence>
<dbReference type="PANTHER" id="PTHR37735">
    <property type="entry name" value="OS08G0567000 PROTEIN"/>
    <property type="match status" value="1"/>
</dbReference>
<evidence type="ECO:0000256" key="2">
    <source>
        <dbReference type="SAM" id="SignalP"/>
    </source>
</evidence>
<feature type="domain" description="DUF7794" evidence="3">
    <location>
        <begin position="29"/>
        <end position="298"/>
    </location>
</feature>
<dbReference type="InterPro" id="IPR056696">
    <property type="entry name" value="DUF7794"/>
</dbReference>
<dbReference type="PANTHER" id="PTHR37735:SF1">
    <property type="entry name" value="OS08G0567000 PROTEIN"/>
    <property type="match status" value="1"/>
</dbReference>
<dbReference type="Pfam" id="PF25070">
    <property type="entry name" value="DUF7794"/>
    <property type="match status" value="1"/>
</dbReference>
<evidence type="ECO:0000313" key="5">
    <source>
        <dbReference type="Proteomes" id="UP001188597"/>
    </source>
</evidence>
<proteinExistence type="predicted"/>
<dbReference type="GO" id="GO:0012505">
    <property type="term" value="C:endomembrane system"/>
    <property type="evidence" value="ECO:0007669"/>
    <property type="project" value="TreeGrafter"/>
</dbReference>
<evidence type="ECO:0000313" key="4">
    <source>
        <dbReference type="EMBL" id="KAK3000002.1"/>
    </source>
</evidence>
<name>A0AA89AF51_9ASTE</name>
<evidence type="ECO:0000256" key="1">
    <source>
        <dbReference type="SAM" id="Phobius"/>
    </source>
</evidence>
<keyword evidence="1" id="KW-0472">Membrane</keyword>
<keyword evidence="1" id="KW-0812">Transmembrane</keyword>
<feature type="signal peptide" evidence="2">
    <location>
        <begin position="1"/>
        <end position="26"/>
    </location>
</feature>
<reference evidence="4" key="1">
    <citation type="submission" date="2022-12" db="EMBL/GenBank/DDBJ databases">
        <title>Draft genome assemblies for two species of Escallonia (Escalloniales).</title>
        <authorList>
            <person name="Chanderbali A."/>
            <person name="Dervinis C."/>
            <person name="Anghel I."/>
            <person name="Soltis D."/>
            <person name="Soltis P."/>
            <person name="Zapata F."/>
        </authorList>
    </citation>
    <scope>NUCLEOTIDE SEQUENCE</scope>
    <source>
        <strain evidence="4">UCBG64.0493</strain>
        <tissue evidence="4">Leaf</tissue>
    </source>
</reference>
<dbReference type="Proteomes" id="UP001188597">
    <property type="component" value="Unassembled WGS sequence"/>
</dbReference>
<comment type="caution">
    <text evidence="4">The sequence shown here is derived from an EMBL/GenBank/DDBJ whole genome shotgun (WGS) entry which is preliminary data.</text>
</comment>
<accession>A0AA89AF51</accession>
<dbReference type="AlphaFoldDB" id="A0AA89AF51"/>
<keyword evidence="2" id="KW-0732">Signal</keyword>
<evidence type="ECO:0000259" key="3">
    <source>
        <dbReference type="Pfam" id="PF25070"/>
    </source>
</evidence>
<feature type="chain" id="PRO_5041709911" description="DUF7794 domain-containing protein" evidence="2">
    <location>
        <begin position="27"/>
        <end position="381"/>
    </location>
</feature>
<organism evidence="4 5">
    <name type="scientific">Escallonia herrerae</name>
    <dbReference type="NCBI Taxonomy" id="1293975"/>
    <lineage>
        <taxon>Eukaryota</taxon>
        <taxon>Viridiplantae</taxon>
        <taxon>Streptophyta</taxon>
        <taxon>Embryophyta</taxon>
        <taxon>Tracheophyta</taxon>
        <taxon>Spermatophyta</taxon>
        <taxon>Magnoliopsida</taxon>
        <taxon>eudicotyledons</taxon>
        <taxon>Gunneridae</taxon>
        <taxon>Pentapetalae</taxon>
        <taxon>asterids</taxon>
        <taxon>campanulids</taxon>
        <taxon>Escalloniales</taxon>
        <taxon>Escalloniaceae</taxon>
        <taxon>Escallonia</taxon>
    </lineage>
</organism>
<dbReference type="EMBL" id="JAVXUP010003113">
    <property type="protein sequence ID" value="KAK3000002.1"/>
    <property type="molecule type" value="Genomic_DNA"/>
</dbReference>
<keyword evidence="1" id="KW-1133">Transmembrane helix</keyword>
<gene>
    <name evidence="4" type="ORF">RJ639_023806</name>
</gene>
<feature type="transmembrane region" description="Helical" evidence="1">
    <location>
        <begin position="344"/>
        <end position="364"/>
    </location>
</feature>
<protein>
    <recommendedName>
        <fullName evidence="3">DUF7794 domain-containing protein</fullName>
    </recommendedName>
</protein>
<keyword evidence="5" id="KW-1185">Reference proteome</keyword>